<comment type="caution">
    <text evidence="5">The sequence shown here is derived from an EMBL/GenBank/DDBJ whole genome shotgun (WGS) entry which is preliminary data.</text>
</comment>
<reference evidence="5" key="1">
    <citation type="submission" date="2020-06" db="EMBL/GenBank/DDBJ databases">
        <authorList>
            <consortium name="Plant Systems Biology data submission"/>
        </authorList>
    </citation>
    <scope>NUCLEOTIDE SEQUENCE</scope>
    <source>
        <strain evidence="5">D6</strain>
    </source>
</reference>
<organism evidence="5 6">
    <name type="scientific">Seminavis robusta</name>
    <dbReference type="NCBI Taxonomy" id="568900"/>
    <lineage>
        <taxon>Eukaryota</taxon>
        <taxon>Sar</taxon>
        <taxon>Stramenopiles</taxon>
        <taxon>Ochrophyta</taxon>
        <taxon>Bacillariophyta</taxon>
        <taxon>Bacillariophyceae</taxon>
        <taxon>Bacillariophycidae</taxon>
        <taxon>Naviculales</taxon>
        <taxon>Naviculaceae</taxon>
        <taxon>Seminavis</taxon>
    </lineage>
</organism>
<feature type="compositionally biased region" description="Low complexity" evidence="3">
    <location>
        <begin position="852"/>
        <end position="873"/>
    </location>
</feature>
<feature type="compositionally biased region" description="Polar residues" evidence="3">
    <location>
        <begin position="707"/>
        <end position="718"/>
    </location>
</feature>
<feature type="compositionally biased region" description="Pro residues" evidence="3">
    <location>
        <begin position="672"/>
        <end position="682"/>
    </location>
</feature>
<feature type="region of interest" description="Disordered" evidence="3">
    <location>
        <begin position="33"/>
        <end position="54"/>
    </location>
</feature>
<evidence type="ECO:0000313" key="6">
    <source>
        <dbReference type="Proteomes" id="UP001153069"/>
    </source>
</evidence>
<gene>
    <name evidence="5" type="ORF">SEMRO_402_G135430.1</name>
</gene>
<evidence type="ECO:0000256" key="1">
    <source>
        <dbReference type="ARBA" id="ARBA00022729"/>
    </source>
</evidence>
<proteinExistence type="predicted"/>
<dbReference type="EMBL" id="CAICTM010000401">
    <property type="protein sequence ID" value="CAB9509714.1"/>
    <property type="molecule type" value="Genomic_DNA"/>
</dbReference>
<feature type="compositionally biased region" description="Low complexity" evidence="3">
    <location>
        <begin position="977"/>
        <end position="998"/>
    </location>
</feature>
<dbReference type="Proteomes" id="UP001153069">
    <property type="component" value="Unassembled WGS sequence"/>
</dbReference>
<dbReference type="Pfam" id="PF04886">
    <property type="entry name" value="PT"/>
    <property type="match status" value="1"/>
</dbReference>
<keyword evidence="1 4" id="KW-0732">Signal</keyword>
<dbReference type="InterPro" id="IPR006970">
    <property type="entry name" value="PT"/>
</dbReference>
<feature type="compositionally biased region" description="Polar residues" evidence="3">
    <location>
        <begin position="793"/>
        <end position="805"/>
    </location>
</feature>
<evidence type="ECO:0000256" key="4">
    <source>
        <dbReference type="SAM" id="SignalP"/>
    </source>
</evidence>
<dbReference type="PANTHER" id="PTHR24216:SF65">
    <property type="entry name" value="PAXILLIN-LIKE PROTEIN 1"/>
    <property type="match status" value="1"/>
</dbReference>
<feature type="chain" id="PRO_5040355490" evidence="4">
    <location>
        <begin position="25"/>
        <end position="1084"/>
    </location>
</feature>
<evidence type="ECO:0000313" key="5">
    <source>
        <dbReference type="EMBL" id="CAB9509714.1"/>
    </source>
</evidence>
<keyword evidence="2" id="KW-0677">Repeat</keyword>
<dbReference type="AlphaFoldDB" id="A0A9N8DYZ9"/>
<feature type="region of interest" description="Disordered" evidence="3">
    <location>
        <begin position="973"/>
        <end position="1076"/>
    </location>
</feature>
<evidence type="ECO:0000256" key="3">
    <source>
        <dbReference type="SAM" id="MobiDB-lite"/>
    </source>
</evidence>
<feature type="compositionally biased region" description="Pro residues" evidence="3">
    <location>
        <begin position="828"/>
        <end position="845"/>
    </location>
</feature>
<evidence type="ECO:0000256" key="2">
    <source>
        <dbReference type="ARBA" id="ARBA00022737"/>
    </source>
</evidence>
<feature type="compositionally biased region" description="Low complexity" evidence="3">
    <location>
        <begin position="1019"/>
        <end position="1037"/>
    </location>
</feature>
<sequence>MRKSMRKSMKILYLLPLLIHEARSSFLRTRSDNNGASLKRSRSGSSITPSIRRVSPQRKLQDKFDYYECSPNIVQYQSVVFIEFNNDLTNLTDSARQALEDGFKETFNSLVNSFCDVSYHRSVVSATLEWPPRRRLSEANPLLNQINSFGGLPNNNGNTTFVNDKNDTLYDHQIVSADGTLLNEKPQAVVTDVARFFISVQCHDCPSNASLFTLPNGTSSLTISSNTLASITQSRTGAQSPNSCTCLAESESGIDAPFRAPTAAEFQAAFNETVGSLNVEGVLQELDVVEDLVEVDVVNCSSNVQQFSSNVIANLEGDIGLLTPQERSALELGFKDTYNRLTFTRCDRYFRQILEVQLISTEDRRRLLGAVESNATVYSNATNSSLVFYNETEPPANRVVPAVYRVFGECRGCPVSRTGSFSLFDDVSLRRSLEEAATAMFAPPPAARYGRDLLGEPDDVCLCPPNSQPTDPQAPSDKEFEQEYSATVEQLQDEGVVVNVGSVDNVQTDNEVCSRSLEQETGYYIVKFAGELKDGPSLGRKLEEAFRAAYRSLGRDVCGPLLSDVDVVEENRDSNEIVFEVESLQTFAGSIFLNSQEESIFVESLNENLSDERINSQAEGIKLGSKPTSPPTPSPTAAPSRAPIPATNGTTVPQPTVPTAVPPANSTLAPQPVQPTAPPTSPPTNATEEKGGEGSQPPSTKAPVTPVPTQRSSPTTAPSEPIAPTVPPTTRPPATMRPTQPPTEFPTPVPTPEPTKQPTPEPTREPTEISTDAPTAEPTARPTEDPTARPTAEPTSEPTSEPTASPTEEPTKTVEPTMSPTEAVGIPVLPPPTGSNPGILPPPTGSNPGILPETGPPTTAAPTTDSPSASPTTWIDNVDNTVSTVIDDVRGKLEVIVGHALPVIEDVTEFLDEVDGELGAIFDSVIPDVPDLSDLLEDVSHMLDELPAIPGVPDMPQTRESIQETIRGILGILRGEPTTSSPTTAPTMDGTLTAGPAPTAAPPMAPTTLPSPDEPTASPSPVQLPVVTTPPQTQQPVSAPPSPQPTKSPTKAKGCKGGKDSGTSRVTRTEKDPKVLHQILRMMT</sequence>
<feature type="region of interest" description="Disordered" evidence="3">
    <location>
        <begin position="620"/>
        <end position="874"/>
    </location>
</feature>
<protein>
    <submittedName>
        <fullName evidence="5">ECF subfamily RNA polymerase sigma-24 subunit</fullName>
    </submittedName>
</protein>
<accession>A0A9N8DYZ9</accession>
<feature type="compositionally biased region" description="Low complexity" evidence="3">
    <location>
        <begin position="637"/>
        <end position="671"/>
    </location>
</feature>
<feature type="compositionally biased region" description="Pro residues" evidence="3">
    <location>
        <begin position="739"/>
        <end position="761"/>
    </location>
</feature>
<feature type="signal peptide" evidence="4">
    <location>
        <begin position="1"/>
        <end position="24"/>
    </location>
</feature>
<name>A0A9N8DYZ9_9STRA</name>
<dbReference type="PANTHER" id="PTHR24216">
    <property type="entry name" value="PAXILLIN-RELATED"/>
    <property type="match status" value="1"/>
</dbReference>
<keyword evidence="6" id="KW-1185">Reference proteome</keyword>